<accession>A0A2U1TVN8</accession>
<name>A0A2U1TVN8_9GAMM</name>
<comment type="caution">
    <text evidence="1">The sequence shown here is derived from an EMBL/GenBank/DDBJ whole genome shotgun (WGS) entry which is preliminary data.</text>
</comment>
<dbReference type="InterPro" id="IPR011990">
    <property type="entry name" value="TPR-like_helical_dom_sf"/>
</dbReference>
<sequence length="101" mass="11047">MVTEIEEILQQGLSARECANALNALGEKRLEQNDADGAILCWEKSVACYGKPGFAQAQLMKAYNAKRRACAQSGDNGGAERYANKIDALMQQSKDAIRYGF</sequence>
<evidence type="ECO:0000313" key="1">
    <source>
        <dbReference type="EMBL" id="PWC13454.1"/>
    </source>
</evidence>
<keyword evidence="2" id="KW-1185">Reference proteome</keyword>
<gene>
    <name evidence="1" type="ORF">DDT56_15505</name>
</gene>
<organism evidence="1 2">
    <name type="scientific">Brenneria corticis</name>
    <dbReference type="NCBI Taxonomy" id="2173106"/>
    <lineage>
        <taxon>Bacteria</taxon>
        <taxon>Pseudomonadati</taxon>
        <taxon>Pseudomonadota</taxon>
        <taxon>Gammaproteobacteria</taxon>
        <taxon>Enterobacterales</taxon>
        <taxon>Pectobacteriaceae</taxon>
        <taxon>Brenneria</taxon>
    </lineage>
</organism>
<protein>
    <submittedName>
        <fullName evidence="1">Uncharacterized protein</fullName>
    </submittedName>
</protein>
<dbReference type="RefSeq" id="WP_136167330.1">
    <property type="nucleotide sequence ID" value="NZ_KZ819084.1"/>
</dbReference>
<reference evidence="1 2" key="1">
    <citation type="submission" date="2018-04" db="EMBL/GenBank/DDBJ databases">
        <title>Brenneria corticis sp.nov.</title>
        <authorList>
            <person name="Li Y."/>
        </authorList>
    </citation>
    <scope>NUCLEOTIDE SEQUENCE [LARGE SCALE GENOMIC DNA]</scope>
    <source>
        <strain evidence="1 2">CFCC 11842</strain>
    </source>
</reference>
<proteinExistence type="predicted"/>
<dbReference type="Proteomes" id="UP000296159">
    <property type="component" value="Unassembled WGS sequence"/>
</dbReference>
<dbReference type="EMBL" id="QDKH01000018">
    <property type="protein sequence ID" value="PWC13454.1"/>
    <property type="molecule type" value="Genomic_DNA"/>
</dbReference>
<evidence type="ECO:0000313" key="2">
    <source>
        <dbReference type="Proteomes" id="UP000296159"/>
    </source>
</evidence>
<dbReference type="SUPFAM" id="SSF48452">
    <property type="entry name" value="TPR-like"/>
    <property type="match status" value="1"/>
</dbReference>
<dbReference type="AlphaFoldDB" id="A0A2U1TVN8"/>